<dbReference type="Proteomes" id="UP000023152">
    <property type="component" value="Unassembled WGS sequence"/>
</dbReference>
<reference evidence="2 3" key="1">
    <citation type="journal article" date="2013" name="Curr. Biol.">
        <title>The Genome of the Foraminiferan Reticulomyxa filosa.</title>
        <authorList>
            <person name="Glockner G."/>
            <person name="Hulsmann N."/>
            <person name="Schleicher M."/>
            <person name="Noegel A.A."/>
            <person name="Eichinger L."/>
            <person name="Gallinger C."/>
            <person name="Pawlowski J."/>
            <person name="Sierra R."/>
            <person name="Euteneuer U."/>
            <person name="Pillet L."/>
            <person name="Moustafa A."/>
            <person name="Platzer M."/>
            <person name="Groth M."/>
            <person name="Szafranski K."/>
            <person name="Schliwa M."/>
        </authorList>
    </citation>
    <scope>NUCLEOTIDE SEQUENCE [LARGE SCALE GENOMIC DNA]</scope>
</reference>
<dbReference type="PANTHER" id="PTHR14187">
    <property type="entry name" value="ALPHA KINASE/ELONGATION FACTOR 2 KINASE"/>
    <property type="match status" value="1"/>
</dbReference>
<comment type="caution">
    <text evidence="2">The sequence shown here is derived from an EMBL/GenBank/DDBJ whole genome shotgun (WGS) entry which is preliminary data.</text>
</comment>
<sequence length="297" mass="34808">MKLFDLRIDPIIKQMDEMLNKNEKILSGKLKYICLVGGFSQSRYLQFKLKQYYEPKYAFVIPQRPVLSVIEGAAQLARIPSFITSRIVKYTYGTAISYLIGDARSHPKISEDHINKHKYISDINNKEYVDGCFNVFVNKDEEVKVGQQMLILFYFFDFFIIGYLQMIKKNYVSGSKNNKSAYISIYRSEEIDPGVTTECKYLGNVEVPLPEDFDNLKDGYAVRFYFGETMIQVTVTIKGKEYVEHECQTKHDNRLQSTSIVEIVRQFYILKIDVNVEIWKDGTYFKFKFIFLKKNLK</sequence>
<keyword evidence="3" id="KW-1185">Reference proteome</keyword>
<dbReference type="OrthoDB" id="6153855at2759"/>
<dbReference type="EMBL" id="ASPP01004040">
    <property type="protein sequence ID" value="ETO32640.1"/>
    <property type="molecule type" value="Genomic_DNA"/>
</dbReference>
<dbReference type="AlphaFoldDB" id="X6P262"/>
<protein>
    <submittedName>
        <fullName evidence="2">Uncharacterized protein</fullName>
    </submittedName>
</protein>
<proteinExistence type="predicted"/>
<evidence type="ECO:0000313" key="2">
    <source>
        <dbReference type="EMBL" id="ETO32640.1"/>
    </source>
</evidence>
<name>X6P262_RETFI</name>
<evidence type="ECO:0000256" key="1">
    <source>
        <dbReference type="SAM" id="Phobius"/>
    </source>
</evidence>
<gene>
    <name evidence="2" type="ORF">RFI_04475</name>
</gene>
<evidence type="ECO:0000313" key="3">
    <source>
        <dbReference type="Proteomes" id="UP000023152"/>
    </source>
</evidence>
<accession>X6P262</accession>
<dbReference type="PANTHER" id="PTHR14187:SF5">
    <property type="entry name" value="HEAT SHOCK 70 KDA PROTEIN 12A"/>
    <property type="match status" value="1"/>
</dbReference>
<organism evidence="2 3">
    <name type="scientific">Reticulomyxa filosa</name>
    <dbReference type="NCBI Taxonomy" id="46433"/>
    <lineage>
        <taxon>Eukaryota</taxon>
        <taxon>Sar</taxon>
        <taxon>Rhizaria</taxon>
        <taxon>Retaria</taxon>
        <taxon>Foraminifera</taxon>
        <taxon>Monothalamids</taxon>
        <taxon>Reticulomyxidae</taxon>
        <taxon>Reticulomyxa</taxon>
    </lineage>
</organism>
<keyword evidence="1" id="KW-0812">Transmembrane</keyword>
<feature type="transmembrane region" description="Helical" evidence="1">
    <location>
        <begin position="149"/>
        <end position="167"/>
    </location>
</feature>
<keyword evidence="1" id="KW-1133">Transmembrane helix</keyword>
<keyword evidence="1" id="KW-0472">Membrane</keyword>